<feature type="domain" description="NB-ARC" evidence="3">
    <location>
        <begin position="8"/>
        <end position="169"/>
    </location>
</feature>
<dbReference type="GO" id="GO:0043531">
    <property type="term" value="F:ADP binding"/>
    <property type="evidence" value="ECO:0007669"/>
    <property type="project" value="InterPro"/>
</dbReference>
<dbReference type="PANTHER" id="PTHR33463">
    <property type="entry name" value="NB-ARC DOMAIN-CONTAINING PROTEIN-RELATED"/>
    <property type="match status" value="1"/>
</dbReference>
<keyword evidence="2" id="KW-0611">Plant defense</keyword>
<dbReference type="GO" id="GO:0006952">
    <property type="term" value="P:defense response"/>
    <property type="evidence" value="ECO:0007669"/>
    <property type="project" value="UniProtKB-KW"/>
</dbReference>
<comment type="similarity">
    <text evidence="1">Belongs to the disease resistance NB-LRR family.</text>
</comment>
<dbReference type="PRINTS" id="PR00364">
    <property type="entry name" value="DISEASERSIST"/>
</dbReference>
<reference evidence="5 6" key="1">
    <citation type="submission" date="2022-12" db="EMBL/GenBank/DDBJ databases">
        <title>Chromosome-scale assembly of the Ensete ventricosum genome.</title>
        <authorList>
            <person name="Dussert Y."/>
            <person name="Stocks J."/>
            <person name="Wendawek A."/>
            <person name="Woldeyes F."/>
            <person name="Nichols R.A."/>
            <person name="Borrell J.S."/>
        </authorList>
    </citation>
    <scope>NUCLEOTIDE SEQUENCE [LARGE SCALE GENOMIC DNA]</scope>
    <source>
        <strain evidence="6">cv. Maze</strain>
        <tissue evidence="5">Seeds</tissue>
    </source>
</reference>
<name>A0AAV8PVN4_ENSVE</name>
<dbReference type="SUPFAM" id="SSF52540">
    <property type="entry name" value="P-loop containing nucleoside triphosphate hydrolases"/>
    <property type="match status" value="1"/>
</dbReference>
<dbReference type="AlphaFoldDB" id="A0AAV8PVN4"/>
<evidence type="ECO:0000256" key="1">
    <source>
        <dbReference type="ARBA" id="ARBA00008894"/>
    </source>
</evidence>
<evidence type="ECO:0008006" key="7">
    <source>
        <dbReference type="Google" id="ProtNLM"/>
    </source>
</evidence>
<evidence type="ECO:0000256" key="2">
    <source>
        <dbReference type="ARBA" id="ARBA00022821"/>
    </source>
</evidence>
<sequence length="878" mass="100145">MAGGERRIQHLMEEVTNPDVGTVVVYGISGLGKTWTARQAYGRAMASCLFDVFLWISLSATCTTVRARQKILESLSIAVEDYGDEERITEKIHSFLSGRRFLLVLDDAWFTEDRMLATLGVPTPRHNASKVVVTTRTRRALTVMEPDVVIEQSSLSIKESWDLFCQISGRSIVNSLERMVVEASHGMPLLIVLMAGALKDSLSDSANEELTVKVSSALQDDLAAARFAYSMLPDDEVKHCLVYCLLFPGDMAVRDDELIQYWLMDGMIAEGFLSAAATDKAKKILQLLLHRRLLYREDDDHVRMHDTVREDLMNTGRQGGHHGYSYSCAAYSEGPTSIWFAVERYSRISLMNCIIERLPQIPQCFFLSTLILRGIRCLKVLPNSFFDNMQILRFLDISFTAIRNLPYSVSKLVDLHCLLLKGCQHLEELQHIGSLQKLEVLDASGCSALRTIAPGSFTVKNMLRVLDLSRTSIEFFPSCSRFPELRCLFLGGCRRLNFQESVLHIGDLPKLMELDVSGTALSEFPYGITKTGHLQNLKLCTESNAVDWMVMQWLQPGLTWDEHTGVYASVKTGVEDNRTYLCVRNTSFFQSLDKDSPLWDNCFLRFHFRVCPSEEANRDGEFGFQNENFVFRETYFGTKYCSRPPNACRFLEIHHVRPWGIGGVLNHADVVFLNDVKLVKQLSDFGLQSLGAMRECWIQRCDQMETIFTAELEDASQVLSLEKLWISNLEKLSFLFAGVERETNFTSLKHIHIDCCPNLVGLFCSTLRFQNLETLQIRFCDELESVYDHSVHGEEAFPRLHTLRLWELPELKSVCGGILPCIKYVKVKECPKLKALPVGVNDMTPIAIIRGERQWWNNLTWEDERIKSHLLFRRWGRF</sequence>
<comment type="caution">
    <text evidence="5">The sequence shown here is derived from an EMBL/GenBank/DDBJ whole genome shotgun (WGS) entry which is preliminary data.</text>
</comment>
<dbReference type="Gene3D" id="1.10.10.10">
    <property type="entry name" value="Winged helix-like DNA-binding domain superfamily/Winged helix DNA-binding domain"/>
    <property type="match status" value="1"/>
</dbReference>
<dbReference type="Pfam" id="PF00931">
    <property type="entry name" value="NB-ARC"/>
    <property type="match status" value="1"/>
</dbReference>
<dbReference type="Gene3D" id="3.40.50.300">
    <property type="entry name" value="P-loop containing nucleotide triphosphate hydrolases"/>
    <property type="match status" value="1"/>
</dbReference>
<feature type="domain" description="Disease resistance protein At4g27190-like leucine-rich repeats" evidence="4">
    <location>
        <begin position="743"/>
        <end position="836"/>
    </location>
</feature>
<evidence type="ECO:0000259" key="3">
    <source>
        <dbReference type="Pfam" id="PF00931"/>
    </source>
</evidence>
<keyword evidence="6" id="KW-1185">Reference proteome</keyword>
<gene>
    <name evidence="5" type="ORF">OPV22_008137</name>
</gene>
<evidence type="ECO:0000313" key="6">
    <source>
        <dbReference type="Proteomes" id="UP001222027"/>
    </source>
</evidence>
<proteinExistence type="inferred from homology"/>
<dbReference type="Gene3D" id="3.80.10.10">
    <property type="entry name" value="Ribonuclease Inhibitor"/>
    <property type="match status" value="2"/>
</dbReference>
<dbReference type="InterPro" id="IPR036388">
    <property type="entry name" value="WH-like_DNA-bd_sf"/>
</dbReference>
<accession>A0AAV8PVN4</accession>
<dbReference type="EMBL" id="JAQQAF010000003">
    <property type="protein sequence ID" value="KAJ8497585.1"/>
    <property type="molecule type" value="Genomic_DNA"/>
</dbReference>
<organism evidence="5 6">
    <name type="scientific">Ensete ventricosum</name>
    <name type="common">Abyssinian banana</name>
    <name type="synonym">Musa ensete</name>
    <dbReference type="NCBI Taxonomy" id="4639"/>
    <lineage>
        <taxon>Eukaryota</taxon>
        <taxon>Viridiplantae</taxon>
        <taxon>Streptophyta</taxon>
        <taxon>Embryophyta</taxon>
        <taxon>Tracheophyta</taxon>
        <taxon>Spermatophyta</taxon>
        <taxon>Magnoliopsida</taxon>
        <taxon>Liliopsida</taxon>
        <taxon>Zingiberales</taxon>
        <taxon>Musaceae</taxon>
        <taxon>Ensete</taxon>
    </lineage>
</organism>
<evidence type="ECO:0000313" key="5">
    <source>
        <dbReference type="EMBL" id="KAJ8497585.1"/>
    </source>
</evidence>
<dbReference type="InterPro" id="IPR050905">
    <property type="entry name" value="Plant_NBS-LRR"/>
</dbReference>
<dbReference type="Pfam" id="PF23247">
    <property type="entry name" value="LRR_RPS2"/>
    <property type="match status" value="1"/>
</dbReference>
<dbReference type="InterPro" id="IPR057135">
    <property type="entry name" value="At4g27190-like_LRR"/>
</dbReference>
<dbReference type="PANTHER" id="PTHR33463:SF204">
    <property type="entry name" value="NB-ARC DOMAIN-CONTAINING PROTEIN"/>
    <property type="match status" value="1"/>
</dbReference>
<dbReference type="InterPro" id="IPR002182">
    <property type="entry name" value="NB-ARC"/>
</dbReference>
<dbReference type="InterPro" id="IPR032675">
    <property type="entry name" value="LRR_dom_sf"/>
</dbReference>
<dbReference type="SUPFAM" id="SSF52058">
    <property type="entry name" value="L domain-like"/>
    <property type="match status" value="1"/>
</dbReference>
<dbReference type="Proteomes" id="UP001222027">
    <property type="component" value="Unassembled WGS sequence"/>
</dbReference>
<protein>
    <recommendedName>
        <fullName evidence="7">NB-ARC domain-containing protein</fullName>
    </recommendedName>
</protein>
<dbReference type="InterPro" id="IPR027417">
    <property type="entry name" value="P-loop_NTPase"/>
</dbReference>
<evidence type="ECO:0000259" key="4">
    <source>
        <dbReference type="Pfam" id="PF23247"/>
    </source>
</evidence>